<dbReference type="HAMAP" id="MF_01805">
    <property type="entry name" value="ScpA"/>
    <property type="match status" value="1"/>
</dbReference>
<dbReference type="KEGG" id="gms:SOIL9_83630"/>
<dbReference type="PANTHER" id="PTHR33969">
    <property type="entry name" value="SEGREGATION AND CONDENSATION PROTEIN A"/>
    <property type="match status" value="1"/>
</dbReference>
<evidence type="ECO:0000256" key="3">
    <source>
        <dbReference type="SAM" id="MobiDB-lite"/>
    </source>
</evidence>
<dbReference type="PANTHER" id="PTHR33969:SF2">
    <property type="entry name" value="SEGREGATION AND CONDENSATION PROTEIN A"/>
    <property type="match status" value="1"/>
</dbReference>
<proteinExistence type="inferred from homology"/>
<name>A0A6P2DIA0_9BACT</name>
<evidence type="ECO:0000256" key="1">
    <source>
        <dbReference type="ARBA" id="ARBA00044777"/>
    </source>
</evidence>
<protein>
    <recommendedName>
        <fullName evidence="1 2">Segregation and condensation protein A</fullName>
    </recommendedName>
</protein>
<dbReference type="GO" id="GO:0051301">
    <property type="term" value="P:cell division"/>
    <property type="evidence" value="ECO:0007669"/>
    <property type="project" value="UniProtKB-KW"/>
</dbReference>
<comment type="subcellular location">
    <subcellularLocation>
        <location evidence="2">Cytoplasm</location>
    </subcellularLocation>
    <text evidence="2">Associated with two foci at the outer edges of the nucleoid region in young cells, and at four foci within both cell halves in older cells.</text>
</comment>
<evidence type="ECO:0000313" key="4">
    <source>
        <dbReference type="EMBL" id="VTR99901.1"/>
    </source>
</evidence>
<dbReference type="RefSeq" id="WP_162672012.1">
    <property type="nucleotide sequence ID" value="NZ_LR593886.1"/>
</dbReference>
<dbReference type="GO" id="GO:0005737">
    <property type="term" value="C:cytoplasm"/>
    <property type="evidence" value="ECO:0007669"/>
    <property type="project" value="UniProtKB-SubCell"/>
</dbReference>
<accession>A0A6P2DIA0</accession>
<dbReference type="EMBL" id="LR593886">
    <property type="protein sequence ID" value="VTR99901.1"/>
    <property type="molecule type" value="Genomic_DNA"/>
</dbReference>
<comment type="subunit">
    <text evidence="2">Component of a cohesin-like complex composed of ScpA, ScpB and the Smc homodimer, in which ScpA and ScpB bind to the head domain of Smc. The presence of the three proteins is required for the association of the complex with DNA.</text>
</comment>
<reference evidence="4 5" key="1">
    <citation type="submission" date="2019-05" db="EMBL/GenBank/DDBJ databases">
        <authorList>
            <consortium name="Science for Life Laboratories"/>
        </authorList>
    </citation>
    <scope>NUCLEOTIDE SEQUENCE [LARGE SCALE GENOMIC DNA]</scope>
    <source>
        <strain evidence="4">Soil9</strain>
    </source>
</reference>
<dbReference type="GO" id="GO:0006260">
    <property type="term" value="P:DNA replication"/>
    <property type="evidence" value="ECO:0007669"/>
    <property type="project" value="UniProtKB-UniRule"/>
</dbReference>
<comment type="similarity">
    <text evidence="2">Belongs to the ScpA family.</text>
</comment>
<organism evidence="4 5">
    <name type="scientific">Gemmata massiliana</name>
    <dbReference type="NCBI Taxonomy" id="1210884"/>
    <lineage>
        <taxon>Bacteria</taxon>
        <taxon>Pseudomonadati</taxon>
        <taxon>Planctomycetota</taxon>
        <taxon>Planctomycetia</taxon>
        <taxon>Gemmatales</taxon>
        <taxon>Gemmataceae</taxon>
        <taxon>Gemmata</taxon>
    </lineage>
</organism>
<dbReference type="Pfam" id="PF02616">
    <property type="entry name" value="SMC_ScpA"/>
    <property type="match status" value="1"/>
</dbReference>
<gene>
    <name evidence="2" type="primary">scpA</name>
    <name evidence="4" type="ORF">SOIL9_83630</name>
</gene>
<keyword evidence="5" id="KW-1185">Reference proteome</keyword>
<dbReference type="Gene3D" id="6.10.250.2410">
    <property type="match status" value="1"/>
</dbReference>
<dbReference type="InterPro" id="IPR003768">
    <property type="entry name" value="ScpA"/>
</dbReference>
<keyword evidence="2" id="KW-0131">Cell cycle</keyword>
<evidence type="ECO:0000256" key="2">
    <source>
        <dbReference type="HAMAP-Rule" id="MF_01805"/>
    </source>
</evidence>
<evidence type="ECO:0000313" key="5">
    <source>
        <dbReference type="Proteomes" id="UP000464178"/>
    </source>
</evidence>
<keyword evidence="2" id="KW-0132">Cell division</keyword>
<comment type="function">
    <text evidence="2">Participates in chromosomal partition during cell division. May act via the formation of a condensin-like complex containing Smc and ScpB that pull DNA away from mid-cell into both cell halves.</text>
</comment>
<dbReference type="Proteomes" id="UP000464178">
    <property type="component" value="Chromosome"/>
</dbReference>
<keyword evidence="2" id="KW-0963">Cytoplasm</keyword>
<keyword evidence="2" id="KW-0159">Chromosome partition</keyword>
<sequence>MSHLVALDTFHGPLDLLLYLVKRNEVDVLDIPIAELADQFLAYVQAVKDLDIEAAGEFLVMTATLMEIKVRSLLPVDEHHVTDDQPDPRRELVRQLLEYRKFKDAAAALEAKAEEAGTRLSRLEPPEPAREHEPKVRPVELWDLVSAFARLMRETQALQPTTIAVDDTPQHVYEAQLLERVAASGGRLPFREAFPPPHYKARLIGIFLAVLELIRHRGLGLEQPELDGGIFLVTLPDAPAEVESVADPILS</sequence>
<feature type="region of interest" description="Disordered" evidence="3">
    <location>
        <begin position="116"/>
        <end position="135"/>
    </location>
</feature>
<dbReference type="AlphaFoldDB" id="A0A6P2DIA0"/>
<dbReference type="GO" id="GO:0007059">
    <property type="term" value="P:chromosome segregation"/>
    <property type="evidence" value="ECO:0007669"/>
    <property type="project" value="UniProtKB-UniRule"/>
</dbReference>